<accession>G0N4Z2</accession>
<protein>
    <recommendedName>
        <fullName evidence="4">NADP-dependent oxidoreductase domain-containing protein</fullName>
    </recommendedName>
</protein>
<evidence type="ECO:0000256" key="3">
    <source>
        <dbReference type="ARBA" id="ARBA00023002"/>
    </source>
</evidence>
<dbReference type="EMBL" id="GL379839">
    <property type="protein sequence ID" value="EGT53020.1"/>
    <property type="molecule type" value="Genomic_DNA"/>
</dbReference>
<keyword evidence="6" id="KW-1185">Reference proteome</keyword>
<name>G0N4Z2_CAEBE</name>
<dbReference type="PANTHER" id="PTHR43827">
    <property type="entry name" value="2,5-DIKETO-D-GLUCONIC ACID REDUCTASE"/>
    <property type="match status" value="1"/>
</dbReference>
<gene>
    <name evidence="5" type="ORF">CAEBREN_14414</name>
</gene>
<dbReference type="SUPFAM" id="SSF51430">
    <property type="entry name" value="NAD(P)-linked oxidoreductase"/>
    <property type="match status" value="1"/>
</dbReference>
<dbReference type="InParanoid" id="G0N4Z2"/>
<organism evidence="6">
    <name type="scientific">Caenorhabditis brenneri</name>
    <name type="common">Nematode worm</name>
    <dbReference type="NCBI Taxonomy" id="135651"/>
    <lineage>
        <taxon>Eukaryota</taxon>
        <taxon>Metazoa</taxon>
        <taxon>Ecdysozoa</taxon>
        <taxon>Nematoda</taxon>
        <taxon>Chromadorea</taxon>
        <taxon>Rhabditida</taxon>
        <taxon>Rhabditina</taxon>
        <taxon>Rhabditomorpha</taxon>
        <taxon>Rhabditoidea</taxon>
        <taxon>Rhabditidae</taxon>
        <taxon>Peloderinae</taxon>
        <taxon>Caenorhabditis</taxon>
    </lineage>
</organism>
<comment type="similarity">
    <text evidence="1">Belongs to the aldo/keto reductase family.</text>
</comment>
<sequence>MGLFLDNTAEVPAELIESEVFNAIKGGERRIEVSSDYQHIVSVGRAIKKAVAERIITRKSLFIGLHVAAHLKFVGENSLATFTTQVLNGFLALGVETVDMLTAQRPIEYNQGMLAASMSLCATWQKMVELIKKDKIRFIGILDWKPNHIVKILEIIDSPPQILFLRDDNEPGIKFCQQNGLNYFHFEVIRTENAENEE</sequence>
<reference evidence="6" key="1">
    <citation type="submission" date="2011-07" db="EMBL/GenBank/DDBJ databases">
        <authorList>
            <consortium name="Caenorhabditis brenneri Sequencing and Analysis Consortium"/>
            <person name="Wilson R.K."/>
        </authorList>
    </citation>
    <scope>NUCLEOTIDE SEQUENCE [LARGE SCALE GENOMIC DNA]</scope>
    <source>
        <strain evidence="6">PB2801</strain>
    </source>
</reference>
<keyword evidence="3" id="KW-0560">Oxidoreductase</keyword>
<dbReference type="InterPro" id="IPR036812">
    <property type="entry name" value="NAD(P)_OxRdtase_dom_sf"/>
</dbReference>
<dbReference type="Pfam" id="PF00248">
    <property type="entry name" value="Aldo_ket_red"/>
    <property type="match status" value="1"/>
</dbReference>
<evidence type="ECO:0000313" key="5">
    <source>
        <dbReference type="EMBL" id="EGT53020.1"/>
    </source>
</evidence>
<dbReference type="HOGENOM" id="CLU_1379228_0_0_1"/>
<evidence type="ECO:0000313" key="6">
    <source>
        <dbReference type="Proteomes" id="UP000008068"/>
    </source>
</evidence>
<feature type="domain" description="NADP-dependent oxidoreductase" evidence="4">
    <location>
        <begin position="43"/>
        <end position="183"/>
    </location>
</feature>
<dbReference type="PANTHER" id="PTHR43827:SF3">
    <property type="entry name" value="NADP-DEPENDENT OXIDOREDUCTASE DOMAIN-CONTAINING PROTEIN"/>
    <property type="match status" value="1"/>
</dbReference>
<dbReference type="STRING" id="135651.G0N4Z2"/>
<keyword evidence="2" id="KW-0521">NADP</keyword>
<dbReference type="InterPro" id="IPR023210">
    <property type="entry name" value="NADP_OxRdtase_dom"/>
</dbReference>
<dbReference type="GO" id="GO:0016616">
    <property type="term" value="F:oxidoreductase activity, acting on the CH-OH group of donors, NAD or NADP as acceptor"/>
    <property type="evidence" value="ECO:0007669"/>
    <property type="project" value="UniProtKB-ARBA"/>
</dbReference>
<dbReference type="Proteomes" id="UP000008068">
    <property type="component" value="Unassembled WGS sequence"/>
</dbReference>
<dbReference type="AlphaFoldDB" id="G0N4Z2"/>
<proteinExistence type="inferred from homology"/>
<dbReference type="Gene3D" id="3.20.20.100">
    <property type="entry name" value="NADP-dependent oxidoreductase domain"/>
    <property type="match status" value="1"/>
</dbReference>
<evidence type="ECO:0000259" key="4">
    <source>
        <dbReference type="Pfam" id="PF00248"/>
    </source>
</evidence>
<evidence type="ECO:0000256" key="2">
    <source>
        <dbReference type="ARBA" id="ARBA00022857"/>
    </source>
</evidence>
<dbReference type="InterPro" id="IPR020471">
    <property type="entry name" value="AKR"/>
</dbReference>
<evidence type="ECO:0000256" key="1">
    <source>
        <dbReference type="ARBA" id="ARBA00007905"/>
    </source>
</evidence>